<dbReference type="OrthoDB" id="2803783at2759"/>
<name>A0A166DE45_9AGAM</name>
<organism evidence="1 2">
    <name type="scientific">Athelia psychrophila</name>
    <dbReference type="NCBI Taxonomy" id="1759441"/>
    <lineage>
        <taxon>Eukaryota</taxon>
        <taxon>Fungi</taxon>
        <taxon>Dikarya</taxon>
        <taxon>Basidiomycota</taxon>
        <taxon>Agaricomycotina</taxon>
        <taxon>Agaricomycetes</taxon>
        <taxon>Agaricomycetidae</taxon>
        <taxon>Atheliales</taxon>
        <taxon>Atheliaceae</taxon>
        <taxon>Athelia</taxon>
    </lineage>
</organism>
<dbReference type="Proteomes" id="UP000076532">
    <property type="component" value="Unassembled WGS sequence"/>
</dbReference>
<dbReference type="EMBL" id="KV417615">
    <property type="protein sequence ID" value="KZP14612.1"/>
    <property type="molecule type" value="Genomic_DNA"/>
</dbReference>
<gene>
    <name evidence="1" type="ORF">FIBSPDRAFT_751613</name>
</gene>
<sequence>MGTGRWGTHWEHCVTVFLELEQQAGFTLKLYQLPKSPQRPAALAQWVHSKRVTSGPIWDALNIGDASQFTVVWWDWWASIQPAGRATGNSISLNKADGLDWTRICKPGPNGLLNVLVALVWWRNMTHSGVATQKWGKAVVDVAWAMVQMKESMGLPGKKAGKHK</sequence>
<protein>
    <submittedName>
        <fullName evidence="1">Uncharacterized protein</fullName>
    </submittedName>
</protein>
<accession>A0A166DE45</accession>
<dbReference type="AlphaFoldDB" id="A0A166DE45"/>
<evidence type="ECO:0000313" key="2">
    <source>
        <dbReference type="Proteomes" id="UP000076532"/>
    </source>
</evidence>
<reference evidence="1 2" key="1">
    <citation type="journal article" date="2016" name="Mol. Biol. Evol.">
        <title>Comparative Genomics of Early-Diverging Mushroom-Forming Fungi Provides Insights into the Origins of Lignocellulose Decay Capabilities.</title>
        <authorList>
            <person name="Nagy L.G."/>
            <person name="Riley R."/>
            <person name="Tritt A."/>
            <person name="Adam C."/>
            <person name="Daum C."/>
            <person name="Floudas D."/>
            <person name="Sun H."/>
            <person name="Yadav J.S."/>
            <person name="Pangilinan J."/>
            <person name="Larsson K.H."/>
            <person name="Matsuura K."/>
            <person name="Barry K."/>
            <person name="Labutti K."/>
            <person name="Kuo R."/>
            <person name="Ohm R.A."/>
            <person name="Bhattacharya S.S."/>
            <person name="Shirouzu T."/>
            <person name="Yoshinaga Y."/>
            <person name="Martin F.M."/>
            <person name="Grigoriev I.V."/>
            <person name="Hibbett D.S."/>
        </authorList>
    </citation>
    <scope>NUCLEOTIDE SEQUENCE [LARGE SCALE GENOMIC DNA]</scope>
    <source>
        <strain evidence="1 2">CBS 109695</strain>
    </source>
</reference>
<proteinExistence type="predicted"/>
<evidence type="ECO:0000313" key="1">
    <source>
        <dbReference type="EMBL" id="KZP14612.1"/>
    </source>
</evidence>
<keyword evidence="2" id="KW-1185">Reference proteome</keyword>